<evidence type="ECO:0000256" key="1">
    <source>
        <dbReference type="SAM" id="MobiDB-lite"/>
    </source>
</evidence>
<keyword evidence="2" id="KW-0472">Membrane</keyword>
<accession>A0ABU3PRU3</accession>
<evidence type="ECO:0000256" key="2">
    <source>
        <dbReference type="SAM" id="Phobius"/>
    </source>
</evidence>
<proteinExistence type="predicted"/>
<evidence type="ECO:0000259" key="3">
    <source>
        <dbReference type="Pfam" id="PF13845"/>
    </source>
</evidence>
<feature type="domain" description="Septum formation-related" evidence="3">
    <location>
        <begin position="190"/>
        <end position="273"/>
    </location>
</feature>
<dbReference type="InterPro" id="IPR026004">
    <property type="entry name" value="Septum_form"/>
</dbReference>
<protein>
    <submittedName>
        <fullName evidence="4">Septum formation family protein</fullName>
    </submittedName>
</protein>
<dbReference type="EMBL" id="JAVYII010000001">
    <property type="protein sequence ID" value="MDT9591913.1"/>
    <property type="molecule type" value="Genomic_DNA"/>
</dbReference>
<feature type="transmembrane region" description="Helical" evidence="2">
    <location>
        <begin position="76"/>
        <end position="100"/>
    </location>
</feature>
<feature type="transmembrane region" description="Helical" evidence="2">
    <location>
        <begin position="38"/>
        <end position="64"/>
    </location>
</feature>
<dbReference type="Pfam" id="PF13845">
    <property type="entry name" value="Septum_form"/>
    <property type="match status" value="1"/>
</dbReference>
<keyword evidence="2" id="KW-0812">Transmembrane</keyword>
<dbReference type="Proteomes" id="UP001268542">
    <property type="component" value="Unassembled WGS sequence"/>
</dbReference>
<sequence length="291" mass="30874">MSDQRPWDVAYPPRPDQQRLPGQRPPGDHREVAGPVPALALAMACVPLGLTNVVGIAVGVVAMATRPRGAAGRGMGLAAVVVGSLWLVVGVGVGVGLLVASGSGDADRVVALQERIDELESEAERAGGLDDDLDDWDYYTLDDLDDADERAGVTLLAEEVPIVDLELGDCVLDPELNYLIWWGDPFHEVAAVVDCADPHDAEYLGSVDLPSAEFPAGEPADEELLWEEASTLCDDLFYLVAGERSYLANTSTYAAFVPPPDVAWEAGDREVACFASSEELTTGSVRGVEQG</sequence>
<name>A0ABU3PRU3_9ACTN</name>
<evidence type="ECO:0000313" key="4">
    <source>
        <dbReference type="EMBL" id="MDT9591913.1"/>
    </source>
</evidence>
<keyword evidence="2" id="KW-1133">Transmembrane helix</keyword>
<reference evidence="4 5" key="1">
    <citation type="submission" date="2023-08" db="EMBL/GenBank/DDBJ databases">
        <title>Nocardioides seae sp. nov., a bacterium isolated from a soil.</title>
        <authorList>
            <person name="Wang X."/>
        </authorList>
    </citation>
    <scope>NUCLEOTIDE SEQUENCE [LARGE SCALE GENOMIC DNA]</scope>
    <source>
        <strain evidence="4 5">YZH12</strain>
    </source>
</reference>
<evidence type="ECO:0000313" key="5">
    <source>
        <dbReference type="Proteomes" id="UP001268542"/>
    </source>
</evidence>
<comment type="caution">
    <text evidence="4">The sequence shown here is derived from an EMBL/GenBank/DDBJ whole genome shotgun (WGS) entry which is preliminary data.</text>
</comment>
<feature type="region of interest" description="Disordered" evidence="1">
    <location>
        <begin position="1"/>
        <end position="32"/>
    </location>
</feature>
<organism evidence="4 5">
    <name type="scientific">Nocardioides imazamoxiresistens</name>
    <dbReference type="NCBI Taxonomy" id="3231893"/>
    <lineage>
        <taxon>Bacteria</taxon>
        <taxon>Bacillati</taxon>
        <taxon>Actinomycetota</taxon>
        <taxon>Actinomycetes</taxon>
        <taxon>Propionibacteriales</taxon>
        <taxon>Nocardioidaceae</taxon>
        <taxon>Nocardioides</taxon>
    </lineage>
</organism>
<gene>
    <name evidence="4" type="ORF">RDV89_02455</name>
</gene>
<keyword evidence="5" id="KW-1185">Reference proteome</keyword>
<dbReference type="RefSeq" id="WP_315730988.1">
    <property type="nucleotide sequence ID" value="NZ_JAVYII010000001.1"/>
</dbReference>